<name>A0A9Q8QI22_9HYPO</name>
<feature type="compositionally biased region" description="Basic and acidic residues" evidence="2">
    <location>
        <begin position="660"/>
        <end position="679"/>
    </location>
</feature>
<reference evidence="3" key="1">
    <citation type="submission" date="2021-11" db="EMBL/GenBank/DDBJ databases">
        <title>Purpureocillium_takamizusanense_genome.</title>
        <authorList>
            <person name="Nguyen N.-H."/>
        </authorList>
    </citation>
    <scope>NUCLEOTIDE SEQUENCE</scope>
    <source>
        <strain evidence="3">PT3</strain>
    </source>
</reference>
<accession>A0A9Q8QI22</accession>
<evidence type="ECO:0000256" key="1">
    <source>
        <dbReference type="SAM" id="Coils"/>
    </source>
</evidence>
<dbReference type="Gene3D" id="1.10.287.1490">
    <property type="match status" value="1"/>
</dbReference>
<feature type="compositionally biased region" description="Pro residues" evidence="2">
    <location>
        <begin position="164"/>
        <end position="176"/>
    </location>
</feature>
<protein>
    <submittedName>
        <fullName evidence="3">Uncharacterized protein</fullName>
    </submittedName>
</protein>
<dbReference type="Proteomes" id="UP000829364">
    <property type="component" value="Chromosome 5"/>
</dbReference>
<feature type="coiled-coil region" evidence="1">
    <location>
        <begin position="314"/>
        <end position="352"/>
    </location>
</feature>
<dbReference type="AlphaFoldDB" id="A0A9Q8QI22"/>
<evidence type="ECO:0000313" key="3">
    <source>
        <dbReference type="EMBL" id="UNI20065.1"/>
    </source>
</evidence>
<feature type="compositionally biased region" description="Basic and acidic residues" evidence="2">
    <location>
        <begin position="9"/>
        <end position="114"/>
    </location>
</feature>
<organism evidence="3 4">
    <name type="scientific">Purpureocillium takamizusanense</name>
    <dbReference type="NCBI Taxonomy" id="2060973"/>
    <lineage>
        <taxon>Eukaryota</taxon>
        <taxon>Fungi</taxon>
        <taxon>Dikarya</taxon>
        <taxon>Ascomycota</taxon>
        <taxon>Pezizomycotina</taxon>
        <taxon>Sordariomycetes</taxon>
        <taxon>Hypocreomycetidae</taxon>
        <taxon>Hypocreales</taxon>
        <taxon>Ophiocordycipitaceae</taxon>
        <taxon>Purpureocillium</taxon>
    </lineage>
</organism>
<dbReference type="RefSeq" id="XP_047843546.1">
    <property type="nucleotide sequence ID" value="XM_047987560.1"/>
</dbReference>
<proteinExistence type="predicted"/>
<evidence type="ECO:0000256" key="2">
    <source>
        <dbReference type="SAM" id="MobiDB-lite"/>
    </source>
</evidence>
<feature type="region of interest" description="Disordered" evidence="2">
    <location>
        <begin position="660"/>
        <end position="690"/>
    </location>
</feature>
<dbReference type="OrthoDB" id="4959284at2759"/>
<dbReference type="EMBL" id="CP086358">
    <property type="protein sequence ID" value="UNI20065.1"/>
    <property type="molecule type" value="Genomic_DNA"/>
</dbReference>
<keyword evidence="4" id="KW-1185">Reference proteome</keyword>
<evidence type="ECO:0000313" key="4">
    <source>
        <dbReference type="Proteomes" id="UP000829364"/>
    </source>
</evidence>
<dbReference type="GeneID" id="72068140"/>
<feature type="region of interest" description="Disordered" evidence="2">
    <location>
        <begin position="1"/>
        <end position="181"/>
    </location>
</feature>
<dbReference type="KEGG" id="ptkz:JDV02_006191"/>
<sequence length="690" mass="77450">MATASSRAGPDRRDSDRRDFDRRDFDRRNSDRWEPDRRISDRRDRSRSRSRERDRGIDRDRDRDTRGRGWEGEGNRSRGRDRGDERDQGRDRDIARDRGRDGARVEQHRDDYSRNVRRPVSERVSSPPPIRPDSAPSSVRNGPAPDRRGPNVETSPGVRQQAKAPPPKGSAPPPAPSQVSAPTTALLDQTVRCGVDTLCERLFWYMQRERADAKFKKIKFDVDRCKSSFADYASAYDVLLAQKDAASQDRDKCCARVDAADQKVQKLSQSISAAIKREIGQLIVKSGALESDNKTAKTSHHECESERAPCQSRIAELEAQLLAQKAQNEALEKRLESQKEALEKRLERLEAQHVAGVPVQQRELDDKDRAQLATIVNEGVKDLVTREQLNHAVEELDMRLSATDMPQNDESSLLHGSAGERTGRKLASMEKFIQGLCSDAPKEDSDEIPACIRSLMASVSGQERAIREQIEHRQVTEVAIEELRSSLVQTQEKSSAPETQRQSVLDFSSRSDLEAFILSTTKEPLKILSANIGHFLDAEKAERLRTASEVKQTASSLAKLETECEDFLKTQNERQSGLASDLASLDGRVGTVDSRLAAIKDDSSSFFDELQLQIKTMQAWQNNFTTRQLHDAILGEMNKVVPNGYGTVLQLKTRVESIENRLRTDESCGAKRRKTDHEGPLPSDGGHVPT</sequence>
<keyword evidence="1" id="KW-0175">Coiled coil</keyword>
<gene>
    <name evidence="3" type="ORF">JDV02_006191</name>
</gene>